<comment type="function">
    <text evidence="6">Toxic component of a toxin-antitoxin (TA) system. An RNase.</text>
</comment>
<dbReference type="InterPro" id="IPR002716">
    <property type="entry name" value="PIN_dom"/>
</dbReference>
<keyword evidence="10" id="KW-1185">Reference proteome</keyword>
<dbReference type="GO" id="GO:0090729">
    <property type="term" value="F:toxin activity"/>
    <property type="evidence" value="ECO:0007669"/>
    <property type="project" value="UniProtKB-KW"/>
</dbReference>
<dbReference type="Gene3D" id="3.40.50.1010">
    <property type="entry name" value="5'-nuclease"/>
    <property type="match status" value="1"/>
</dbReference>
<comment type="similarity">
    <text evidence="6">Belongs to the PINc/VapC protein family.</text>
</comment>
<dbReference type="EC" id="3.1.-.-" evidence="6"/>
<dbReference type="Proteomes" id="UP000677180">
    <property type="component" value="Chromosome"/>
</dbReference>
<feature type="domain" description="PIN" evidence="7">
    <location>
        <begin position="1"/>
        <end position="133"/>
    </location>
</feature>
<evidence type="ECO:0000313" key="9">
    <source>
        <dbReference type="EMBL" id="VEH70762.1"/>
    </source>
</evidence>
<dbReference type="GO" id="GO:0000287">
    <property type="term" value="F:magnesium ion binding"/>
    <property type="evidence" value="ECO:0007669"/>
    <property type="project" value="UniProtKB-UniRule"/>
</dbReference>
<dbReference type="NCBIfam" id="TIGR00028">
    <property type="entry name" value="Mtu_PIN_fam"/>
    <property type="match status" value="1"/>
</dbReference>
<name>A0A3N4D1Z4_9ACTN</name>
<dbReference type="GO" id="GO:0004540">
    <property type="term" value="F:RNA nuclease activity"/>
    <property type="evidence" value="ECO:0007669"/>
    <property type="project" value="InterPro"/>
</dbReference>
<reference evidence="9 10" key="1">
    <citation type="submission" date="2018-12" db="EMBL/GenBank/DDBJ databases">
        <authorList>
            <consortium name="Pathogen Informatics"/>
        </authorList>
    </citation>
    <scope>NUCLEOTIDE SEQUENCE [LARGE SCALE GENOMIC DNA]</scope>
    <source>
        <strain evidence="9 10">NCTC12967</strain>
    </source>
</reference>
<evidence type="ECO:0000313" key="8">
    <source>
        <dbReference type="EMBL" id="QUC12098.1"/>
    </source>
</evidence>
<keyword evidence="3 6" id="KW-0479">Metal-binding</keyword>
<dbReference type="AlphaFoldDB" id="A0A3N4D1Z4"/>
<keyword evidence="6" id="KW-0800">Toxin</keyword>
<dbReference type="Proteomes" id="UP000273044">
    <property type="component" value="Chromosome"/>
</dbReference>
<dbReference type="EMBL" id="LR134406">
    <property type="protein sequence ID" value="VEH70762.1"/>
    <property type="molecule type" value="Genomic_DNA"/>
</dbReference>
<evidence type="ECO:0000256" key="3">
    <source>
        <dbReference type="ARBA" id="ARBA00022723"/>
    </source>
</evidence>
<feature type="binding site" evidence="6">
    <location>
        <position position="107"/>
    </location>
    <ligand>
        <name>Mg(2+)</name>
        <dbReference type="ChEBI" id="CHEBI:18420"/>
    </ligand>
</feature>
<dbReference type="EMBL" id="CP072385">
    <property type="protein sequence ID" value="QUC12098.1"/>
    <property type="molecule type" value="Genomic_DNA"/>
</dbReference>
<proteinExistence type="inferred from homology"/>
<keyword evidence="1 6" id="KW-1277">Toxin-antitoxin system</keyword>
<evidence type="ECO:0000256" key="4">
    <source>
        <dbReference type="ARBA" id="ARBA00022801"/>
    </source>
</evidence>
<organism evidence="9 10">
    <name type="scientific">Arachnia propionica</name>
    <dbReference type="NCBI Taxonomy" id="1750"/>
    <lineage>
        <taxon>Bacteria</taxon>
        <taxon>Bacillati</taxon>
        <taxon>Actinomycetota</taxon>
        <taxon>Actinomycetes</taxon>
        <taxon>Propionibacteriales</taxon>
        <taxon>Propionibacteriaceae</taxon>
        <taxon>Arachnia</taxon>
    </lineage>
</organism>
<keyword evidence="2 6" id="KW-0540">Nuclease</keyword>
<dbReference type="InterPro" id="IPR022907">
    <property type="entry name" value="VapC_family"/>
</dbReference>
<gene>
    <name evidence="6" type="primary">vapC</name>
    <name evidence="8" type="ORF">J5A53_05265</name>
    <name evidence="9" type="ORF">NCTC12967_02068</name>
</gene>
<dbReference type="RefSeq" id="WP_014847116.1">
    <property type="nucleotide sequence ID" value="NZ_CAJZDL010000060.1"/>
</dbReference>
<evidence type="ECO:0000313" key="10">
    <source>
        <dbReference type="Proteomes" id="UP000273044"/>
    </source>
</evidence>
<dbReference type="Pfam" id="PF01850">
    <property type="entry name" value="PIN"/>
    <property type="match status" value="1"/>
</dbReference>
<comment type="cofactor">
    <cofactor evidence="6">
        <name>Mg(2+)</name>
        <dbReference type="ChEBI" id="CHEBI:18420"/>
    </cofactor>
</comment>
<dbReference type="HAMAP" id="MF_00265">
    <property type="entry name" value="VapC_Nob1"/>
    <property type="match status" value="1"/>
</dbReference>
<dbReference type="CDD" id="cd18678">
    <property type="entry name" value="PIN_MtVapC25_VapC33-like"/>
    <property type="match status" value="1"/>
</dbReference>
<reference evidence="8" key="2">
    <citation type="submission" date="2021-03" db="EMBL/GenBank/DDBJ databases">
        <title>Human Oral Microbial Genomes.</title>
        <authorList>
            <person name="Johnston C.D."/>
            <person name="Chen T."/>
            <person name="Dewhirst F.E."/>
        </authorList>
    </citation>
    <scope>NUCLEOTIDE SEQUENCE</scope>
    <source>
        <strain evidence="8">F0714</strain>
    </source>
</reference>
<dbReference type="InterPro" id="IPR006226">
    <property type="entry name" value="Mtu_PIN"/>
</dbReference>
<dbReference type="SUPFAM" id="SSF88723">
    <property type="entry name" value="PIN domain-like"/>
    <property type="match status" value="1"/>
</dbReference>
<protein>
    <recommendedName>
        <fullName evidence="6">Ribonuclease VapC</fullName>
        <shortName evidence="6">RNase VapC</shortName>
        <ecNumber evidence="6">3.1.-.-</ecNumber>
    </recommendedName>
    <alternativeName>
        <fullName evidence="6">Toxin VapC</fullName>
    </alternativeName>
</protein>
<feature type="binding site" evidence="6">
    <location>
        <position position="4"/>
    </location>
    <ligand>
        <name>Mg(2+)</name>
        <dbReference type="ChEBI" id="CHEBI:18420"/>
    </ligand>
</feature>
<evidence type="ECO:0000256" key="6">
    <source>
        <dbReference type="HAMAP-Rule" id="MF_00265"/>
    </source>
</evidence>
<evidence type="ECO:0000256" key="1">
    <source>
        <dbReference type="ARBA" id="ARBA00022649"/>
    </source>
</evidence>
<evidence type="ECO:0000259" key="7">
    <source>
        <dbReference type="Pfam" id="PF01850"/>
    </source>
</evidence>
<dbReference type="GO" id="GO:0016788">
    <property type="term" value="F:hydrolase activity, acting on ester bonds"/>
    <property type="evidence" value="ECO:0007669"/>
    <property type="project" value="InterPro"/>
</dbReference>
<keyword evidence="5 6" id="KW-0460">Magnesium</keyword>
<evidence type="ECO:0000256" key="2">
    <source>
        <dbReference type="ARBA" id="ARBA00022722"/>
    </source>
</evidence>
<dbReference type="GeneID" id="64407520"/>
<dbReference type="InterPro" id="IPR029060">
    <property type="entry name" value="PIN-like_dom_sf"/>
</dbReference>
<keyword evidence="4 6" id="KW-0378">Hydrolase</keyword>
<sequence>MIVDANVLLYAVDEQSHFHTSARTWLEEAMNGAERVGLPWASLMAFQRIITHPRISANPLKPADAWRCITDWLDADQAWVPNPGNRHSDILGGLLIDGDLRGNFVTDAHLAALAIEYGTGICSFDSDFARFDGIRWINPDRG</sequence>
<dbReference type="OrthoDB" id="556169at2"/>
<accession>A0A3N4D1Z4</accession>
<dbReference type="OMA" id="WVPMLAF"/>
<dbReference type="GO" id="GO:0045926">
    <property type="term" value="P:negative regulation of growth"/>
    <property type="evidence" value="ECO:0007669"/>
    <property type="project" value="UniProtKB-ARBA"/>
</dbReference>
<evidence type="ECO:0000256" key="5">
    <source>
        <dbReference type="ARBA" id="ARBA00022842"/>
    </source>
</evidence>